<dbReference type="PROSITE" id="PS50081">
    <property type="entry name" value="ZF_DAG_PE_2"/>
    <property type="match status" value="2"/>
</dbReference>
<feature type="region of interest" description="Disordered" evidence="3">
    <location>
        <begin position="725"/>
        <end position="745"/>
    </location>
</feature>
<dbReference type="GO" id="GO:0045944">
    <property type="term" value="P:positive regulation of transcription by RNA polymerase II"/>
    <property type="evidence" value="ECO:0007669"/>
    <property type="project" value="TreeGrafter"/>
</dbReference>
<feature type="compositionally biased region" description="Low complexity" evidence="3">
    <location>
        <begin position="2827"/>
        <end position="2852"/>
    </location>
</feature>
<accession>A0A9P6U5K3</accession>
<dbReference type="InterPro" id="IPR016024">
    <property type="entry name" value="ARM-type_fold"/>
</dbReference>
<proteinExistence type="predicted"/>
<feature type="compositionally biased region" description="Low complexity" evidence="3">
    <location>
        <begin position="125"/>
        <end position="142"/>
    </location>
</feature>
<feature type="region of interest" description="Disordered" evidence="3">
    <location>
        <begin position="2657"/>
        <end position="2688"/>
    </location>
</feature>
<feature type="domain" description="Phorbol-ester/DAG-type" evidence="4">
    <location>
        <begin position="921"/>
        <end position="970"/>
    </location>
</feature>
<feature type="compositionally biased region" description="Low complexity" evidence="3">
    <location>
        <begin position="374"/>
        <end position="414"/>
    </location>
</feature>
<evidence type="ECO:0000256" key="3">
    <source>
        <dbReference type="SAM" id="MobiDB-lite"/>
    </source>
</evidence>
<evidence type="ECO:0000256" key="1">
    <source>
        <dbReference type="ARBA" id="ARBA00022723"/>
    </source>
</evidence>
<feature type="compositionally biased region" description="Low complexity" evidence="3">
    <location>
        <begin position="2935"/>
        <end position="2957"/>
    </location>
</feature>
<name>A0A9P6U5K3_9FUNG</name>
<keyword evidence="2" id="KW-0862">Zinc</keyword>
<feature type="region of interest" description="Disordered" evidence="3">
    <location>
        <begin position="1996"/>
        <end position="2015"/>
    </location>
</feature>
<sequence>MSNHGLRPETPSLLSPLSSPQQQQQQQEQQQSGLTSLQITQQALQPPSSQEFSQGEEIHSTTINTPKNVALSSRIGSTGSQFVSQVNEVRKRTGRRVLHRPKPLDLDHTKLHAGTNNHHQQLTASTSGSDSRPSSRPLSISGPGPGSEPGTGLGIGPASPTHKEPRHRAKFPLLHIKTDLNPPITYYRPSPGPTASATQHNSTGAGNVSNVTPNTTSVNNSNNQSSTNNNANNQPLTGTQKKQPSKWQVGLERMLKKLQRRKRAPSNLAWFAAHSTEAYLSGATIEARPGALKLEGLDAETDSLYFGQDKPPQWVVDSLQKDDLFFSDDTADLVLGLRDYLIEATKAGWDVAELKEEIYSVEPRFAFRSRRSRSVSPHESPRRSSSSPGRRSSAPASPGAASQDSSNSSRRGSKGSFDFDSFSYAAVGGNDNEDDDCYRLLDFFMAILSDIISHDCRYRVQHPRPSRPEWVLHSLVLDILLHLSKGLAHDHKTIYDIGMISLSAFPVFKNNAMSRLLDLLTDVILPSFAVSRTQPLASIATSASISPRDPASPISPSEIRVQLENNQTFAIQVHSPTDERGLLSVPQQRGPSLNSPRTPSPQLSSGSLSRIGGPSTPALESMDAHARSLISLTLLSVLQQISFTRSPLPVAKQLQKSIGGLLRIKPDLSADLLELIAVVENEKVMRRALQMLWWIARPSLGHHTLGEKFFPLDYDSILLMRQAKQERNQSGGAASGARSNTAKSDSMFSFRRGSLDENDVPRNDVALRTNSASTFRIRSRFPYRRTMPWKLTHESESIPMSIAQQEQSAHVAAGTNYLAEHELYPYMFSTLHLEDQDPMRLNHCERCELIIKGSGLYCYHCRGALHLECFYLLKQNVGVDCSRLGYALDYITRQPRNQLMYPDESGVFENLSNRTYRIRSGHHLQLVNLFSTCLCIACKLPLWGHHHQAYRCQDCSQLMHLECEGTSTKCEPSVQPTESSFPVRISFNELRQSFLDFYKDLVAVWQSFQGMPTTRVSGLGPAIPSPTTPSSAQAKDRCSPEEMSCNASILTLQLELLQTGIARKEIEIVQWTQGEQGTDGDKLMASEFELVSMQRYFADRADHPLLHGQQSASHSQFLSDFFEDTKQDQFLLFSPDYWSHFAALTKTMIMETESAPWESNSQNFGHFFSQPNDGAYGSGMGLHDEDVFTIDMDLAQEQLLADHSVRTANVTLASIFRFCMKRLEFHSSWTMQQLLQEWVKLGLLERLDGEICLFESAILDPTSSPPLPSTPPSGQNPNGLPTLFTSSYDSGDISGTTPRGFRAVHCLFPFVTAIDPTSNVEHLIHAIWRCFSSMSLSVNECGFLLLMRQCWPDPFMSDYTTERLVGCIFHWLLQEDNQLLAIHKNYTSKGKGIPGVRQGLEEQITRKRIMLNVTNSSVAGESEGGATSGSPVTTSSPVIAATTGIPASVTIMNTRNGSTQSNLFGAVGSYVMTRKLIAKKFAVPWLKRVMELDPDRYDEMVYRQIRVLEREMAPESEIQALSEEEKETFQHAQAERYLEFIIKFRQAGFLLTSFPKVLCRWLGDVEEMMEGMDLSSASFKTLNRLFFKASSLNKNGAVVGVDGSSTVPGPEGSYPQQQQLEDMGETPLSTLQTMLAMPDGKGVQKAMHWLRMMVQSGVQIPLPALQECCDRLVHMSRSNASTPMDDQILPQVMVNAVPMGTPEATMPEVAQTTSDQAKSVVLEHSKEYLKALWGYIVLSPHRTSEKDTGKIVDIVLTTNQTMIAKVMDERSRDVDEEDVERVRQLLKYALVIVMYVYGCPLSVILADEIVPTLSGSKTMQSQRYKSSSTGQRDVNPLQNHFHSRQQFKSTQQIALNRDDIPVSIFLKCLRGSVLSIHGEVVKGLAVIMEHAGRVSNMDQFVKSISKEIIPCLWELLSPLYDHMVDTTLPLLIRLVSDHPEIFHEAVSCCFSDRDWEVRFCALDSVFGLFSKLDDALVQKLFFQQIVVPSTATLHTTGTMSSNKGKGVDRHRKLQQHQQRTATLGLDSNELSGVFMNGPGWRSSYGLTSAPVPGMFTQQQPQQQQPLPPVPPVVHTHFLPERLRILGPAFSYFAMSLWDKDEAIRTKAKTLLKSLQPVHVVHALKAWELHFVASAPEVQQTLLKLMTRLNNYFPGWRIMNYELVFRLLTGGTLGRPVAMNSGESTTGDVNEGIKMQDMEPTVEDGVPIAREREFMAPISRRASFASLSLYENPPKERLTVGGMATSDSSMRARRASFTVPSIQNAALGTAFVPAGEPSRSQQRASVTPAATTTSSVPMAAASASDDAESLENQLALEDDIHCSLLGLALQMVANGIEPRLDEVILLKYLVVSYLDFDRCELVSLGQGKFQVRYGEYIPRQRAHPLQRSCDGSNGGNRVPSESGHETFVTAIATNLQLILDRYIEVRPDYERDPPTLYDQHRSFETSSANGTGLQSDHFTSSPSTGGTFSSVTMTASEIGKEPNRATCASSPHVGEDDAEEEETDVDEHHHRSHARFHLPRHRYNHDHSQQNYGPANHQQGSTSQKNQQQQQEYYSRRRRNAPQLYQQHHHQHYRRNPHRRQEGDTPVVGTYFVDVILRFFGSETDLSTLPAGRLKNWLELLLIVVYKFVKEADPLSDMLVVLMKRIIEMLMIKKSGSTAAATTESSRTNAASGSGARGTNAENTGSTAGPGIAAAPAVGEASMSEESVLLAISICSTLLRRSSTMTTALLSREIKAMGKLMTKRRNDPDDPVLIRARDFLHDAFVHFMGNGLFLLVFKTQPALSFNSNGWEDEYSEIDQDLDLFYVLATVLSEDEFVSPDPTATIGPSVSSAANNNSNNKGNGSTSSTGTAGNTRLVHIRDQPIRDIVDRVVIFRDLEPVQVSTIMTNLSLYVERVHCKFDDQRLIPDLGQFLVKLTKYATEWDHHRHQKHKNEAQTMKQAQEQQQNQQHQRLLGQQHHPLKRRGSQGLFSGNTSTMVSNESSFQLQQQLQHQMRQQLQGVVSMASGSSTDAATTAIATPIPLPSAAPGMMSVSGPPGLDGEEVTNVITPETVTPATTMTSTTSSTPPLGAHVPVLQQADQQSTATTMPVPTTPPSRRRKSITFKNMASMSQENNPYVEYGHQNTKTSTFSNTFSQATGRHPHHHHAMQPTAVMPHRSYDYHWDYVNPVLNMCAILMIQNPLEGHHLISAVRHILRQALYRYKISAPVIVRLVTAYCYMAELDFSLALVNVFGEFMVQELKNSILNYTRRKYGDSSDEKEDDDDDDGDVVISMQDDYEGVGESMQRNTGDWKSATLGEKEVTGAENNGDEYLGERMSKKSGQFWSQKTRSGRSDREKRERVRDRNEERERTIRAGMHGNGGGVGGGGLGLGTAAAGPGGASGGGHGPSGRSKILASNFHLMHHMLIWDLDPSYNKEWTRIKWDILGSMRFPPGQPILFPGANDSLRQETATIIQDWVEA</sequence>
<feature type="compositionally biased region" description="Basic residues" evidence="3">
    <location>
        <begin position="2566"/>
        <end position="2577"/>
    </location>
</feature>
<feature type="domain" description="Phorbol-ester/DAG-type" evidence="4">
    <location>
        <begin position="820"/>
        <end position="881"/>
    </location>
</feature>
<dbReference type="InterPro" id="IPR046349">
    <property type="entry name" value="C1-like_sf"/>
</dbReference>
<keyword evidence="6" id="KW-1185">Reference proteome</keyword>
<feature type="compositionally biased region" description="Acidic residues" evidence="3">
    <location>
        <begin position="2495"/>
        <end position="2504"/>
    </location>
</feature>
<comment type="caution">
    <text evidence="5">The sequence shown here is derived from an EMBL/GenBank/DDBJ whole genome shotgun (WGS) entry which is preliminary data.</text>
</comment>
<feature type="region of interest" description="Disordered" evidence="3">
    <location>
        <begin position="2444"/>
        <end position="2584"/>
    </location>
</feature>
<dbReference type="InterPro" id="IPR002219">
    <property type="entry name" value="PKC_DAG/PE"/>
</dbReference>
<feature type="region of interest" description="Disordered" evidence="3">
    <location>
        <begin position="2272"/>
        <end position="2303"/>
    </location>
</feature>
<feature type="region of interest" description="Disordered" evidence="3">
    <location>
        <begin position="3250"/>
        <end position="3269"/>
    </location>
</feature>
<dbReference type="EMBL" id="JAAAJA010000152">
    <property type="protein sequence ID" value="KAG0260526.1"/>
    <property type="molecule type" value="Genomic_DNA"/>
</dbReference>
<dbReference type="PROSITE" id="PS00479">
    <property type="entry name" value="ZF_DAG_PE_1"/>
    <property type="match status" value="1"/>
</dbReference>
<feature type="compositionally biased region" description="Low complexity" evidence="3">
    <location>
        <begin position="1428"/>
        <end position="1437"/>
    </location>
</feature>
<feature type="compositionally biased region" description="Basic residues" evidence="3">
    <location>
        <begin position="92"/>
        <end position="101"/>
    </location>
</feature>
<dbReference type="GO" id="GO:0046872">
    <property type="term" value="F:metal ion binding"/>
    <property type="evidence" value="ECO:0007669"/>
    <property type="project" value="UniProtKB-KW"/>
</dbReference>
<dbReference type="CDD" id="cd00029">
    <property type="entry name" value="C1"/>
    <property type="match status" value="1"/>
</dbReference>
<dbReference type="PANTHER" id="PTHR46007">
    <property type="entry name" value="MEDIATOR OF RNA POLYMERASE II TRANSCRIPTION SUBUNIT 12"/>
    <property type="match status" value="1"/>
</dbReference>
<feature type="compositionally biased region" description="Polar residues" evidence="3">
    <location>
        <begin position="234"/>
        <end position="246"/>
    </location>
</feature>
<feature type="compositionally biased region" description="Polar residues" evidence="3">
    <location>
        <begin position="3318"/>
        <end position="3327"/>
    </location>
</feature>
<evidence type="ECO:0000313" key="6">
    <source>
        <dbReference type="Proteomes" id="UP000726737"/>
    </source>
</evidence>
<evidence type="ECO:0000256" key="2">
    <source>
        <dbReference type="ARBA" id="ARBA00022833"/>
    </source>
</evidence>
<evidence type="ECO:0000313" key="5">
    <source>
        <dbReference type="EMBL" id="KAG0260526.1"/>
    </source>
</evidence>
<gene>
    <name evidence="5" type="ORF">BG011_001847</name>
</gene>
<feature type="compositionally biased region" description="Polar residues" evidence="3">
    <location>
        <begin position="728"/>
        <end position="745"/>
    </location>
</feature>
<feature type="compositionally biased region" description="Low complexity" evidence="3">
    <location>
        <begin position="2657"/>
        <end position="2671"/>
    </location>
</feature>
<organism evidence="5 6">
    <name type="scientific">Mortierella polycephala</name>
    <dbReference type="NCBI Taxonomy" id="41804"/>
    <lineage>
        <taxon>Eukaryota</taxon>
        <taxon>Fungi</taxon>
        <taxon>Fungi incertae sedis</taxon>
        <taxon>Mucoromycota</taxon>
        <taxon>Mortierellomycotina</taxon>
        <taxon>Mortierellomycetes</taxon>
        <taxon>Mortierellales</taxon>
        <taxon>Mortierellaceae</taxon>
        <taxon>Mortierella</taxon>
    </lineage>
</organism>
<dbReference type="GO" id="GO:0016592">
    <property type="term" value="C:mediator complex"/>
    <property type="evidence" value="ECO:0007669"/>
    <property type="project" value="TreeGrafter"/>
</dbReference>
<dbReference type="Proteomes" id="UP000726737">
    <property type="component" value="Unassembled WGS sequence"/>
</dbReference>
<feature type="compositionally biased region" description="Polar residues" evidence="3">
    <location>
        <begin position="193"/>
        <end position="206"/>
    </location>
</feature>
<protein>
    <recommendedName>
        <fullName evidence="4">Phorbol-ester/DAG-type domain-containing protein</fullName>
    </recommendedName>
</protein>
<feature type="compositionally biased region" description="Low complexity" evidence="3">
    <location>
        <begin position="2283"/>
        <end position="2303"/>
    </location>
</feature>
<dbReference type="OrthoDB" id="6270916at2759"/>
<feature type="region of interest" description="Disordered" evidence="3">
    <location>
        <begin position="1418"/>
        <end position="1437"/>
    </location>
</feature>
<feature type="compositionally biased region" description="Low complexity" evidence="3">
    <location>
        <begin position="2457"/>
        <end position="2471"/>
    </location>
</feature>
<dbReference type="SUPFAM" id="SSF57889">
    <property type="entry name" value="Cysteine-rich domain"/>
    <property type="match status" value="1"/>
</dbReference>
<feature type="region of interest" description="Disordered" evidence="3">
    <location>
        <begin position="581"/>
        <end position="617"/>
    </location>
</feature>
<feature type="compositionally biased region" description="Basic residues" evidence="3">
    <location>
        <begin position="2509"/>
        <end position="2523"/>
    </location>
</feature>
<feature type="region of interest" description="Disordered" evidence="3">
    <location>
        <begin position="3275"/>
        <end position="3361"/>
    </location>
</feature>
<evidence type="ECO:0000259" key="4">
    <source>
        <dbReference type="PROSITE" id="PS50081"/>
    </source>
</evidence>
<feature type="compositionally biased region" description="Polar residues" evidence="3">
    <location>
        <begin position="2444"/>
        <end position="2456"/>
    </location>
</feature>
<feature type="region of interest" description="Disordered" evidence="3">
    <location>
        <begin position="1"/>
        <end position="65"/>
    </location>
</feature>
<feature type="compositionally biased region" description="Low complexity" evidence="3">
    <location>
        <begin position="2537"/>
        <end position="2550"/>
    </location>
</feature>
<dbReference type="InterPro" id="IPR051647">
    <property type="entry name" value="Mediator_comp_sub12"/>
</dbReference>
<feature type="compositionally biased region" description="Polar residues" evidence="3">
    <location>
        <begin position="39"/>
        <end position="53"/>
    </location>
</feature>
<feature type="compositionally biased region" description="Polar residues" evidence="3">
    <location>
        <begin position="114"/>
        <end position="124"/>
    </location>
</feature>
<feature type="compositionally biased region" description="Polar residues" evidence="3">
    <location>
        <begin position="585"/>
        <end position="608"/>
    </location>
</feature>
<feature type="region of interest" description="Disordered" evidence="3">
    <location>
        <begin position="2926"/>
        <end position="2975"/>
    </location>
</feature>
<feature type="compositionally biased region" description="Low complexity" evidence="3">
    <location>
        <begin position="207"/>
        <end position="233"/>
    </location>
</feature>
<feature type="compositionally biased region" description="Gly residues" evidence="3">
    <location>
        <begin position="143"/>
        <end position="155"/>
    </location>
</feature>
<feature type="region of interest" description="Disordered" evidence="3">
    <location>
        <begin position="2821"/>
        <end position="2852"/>
    </location>
</feature>
<feature type="compositionally biased region" description="Acidic residues" evidence="3">
    <location>
        <begin position="3256"/>
        <end position="3267"/>
    </location>
</feature>
<feature type="region of interest" description="Disordered" evidence="3">
    <location>
        <begin position="81"/>
        <end position="247"/>
    </location>
</feature>
<feature type="compositionally biased region" description="Basic and acidic residues" evidence="3">
    <location>
        <begin position="3330"/>
        <end position="3351"/>
    </location>
</feature>
<keyword evidence="1" id="KW-0479">Metal-binding</keyword>
<dbReference type="PANTHER" id="PTHR46007:SF9">
    <property type="entry name" value="AT HOOK TRANSCRIPTION FACTOR FAMILY-RELATED"/>
    <property type="match status" value="1"/>
</dbReference>
<reference evidence="5" key="1">
    <citation type="journal article" date="2020" name="Fungal Divers.">
        <title>Resolving the Mortierellaceae phylogeny through synthesis of multi-gene phylogenetics and phylogenomics.</title>
        <authorList>
            <person name="Vandepol N."/>
            <person name="Liber J."/>
            <person name="Desiro A."/>
            <person name="Na H."/>
            <person name="Kennedy M."/>
            <person name="Barry K."/>
            <person name="Grigoriev I.V."/>
            <person name="Miller A.N."/>
            <person name="O'Donnell K."/>
            <person name="Stajich J.E."/>
            <person name="Bonito G."/>
        </authorList>
    </citation>
    <scope>NUCLEOTIDE SEQUENCE</scope>
    <source>
        <strain evidence="5">KOD948</strain>
    </source>
</reference>
<dbReference type="SUPFAM" id="SSF48371">
    <property type="entry name" value="ARM repeat"/>
    <property type="match status" value="1"/>
</dbReference>
<dbReference type="GO" id="GO:0003713">
    <property type="term" value="F:transcription coactivator activity"/>
    <property type="evidence" value="ECO:0007669"/>
    <property type="project" value="TreeGrafter"/>
</dbReference>
<dbReference type="Gene3D" id="3.30.60.20">
    <property type="match status" value="1"/>
</dbReference>
<feature type="region of interest" description="Disordered" evidence="3">
    <location>
        <begin position="370"/>
        <end position="414"/>
    </location>
</feature>
<feature type="compositionally biased region" description="Low complexity" evidence="3">
    <location>
        <begin position="8"/>
        <end position="38"/>
    </location>
</feature>